<feature type="transmembrane region" description="Helical" evidence="1">
    <location>
        <begin position="206"/>
        <end position="227"/>
    </location>
</feature>
<keyword evidence="3" id="KW-1185">Reference proteome</keyword>
<keyword evidence="1" id="KW-0472">Membrane</keyword>
<evidence type="ECO:0000256" key="1">
    <source>
        <dbReference type="SAM" id="Phobius"/>
    </source>
</evidence>
<comment type="caution">
    <text evidence="2">The sequence shown here is derived from an EMBL/GenBank/DDBJ whole genome shotgun (WGS) entry which is preliminary data.</text>
</comment>
<dbReference type="Pfam" id="PF14023">
    <property type="entry name" value="Bestrophin-like"/>
    <property type="match status" value="1"/>
</dbReference>
<feature type="transmembrane region" description="Helical" evidence="1">
    <location>
        <begin position="182"/>
        <end position="200"/>
    </location>
</feature>
<dbReference type="RefSeq" id="WP_197001999.1">
    <property type="nucleotide sequence ID" value="NZ_BONS01000004.1"/>
</dbReference>
<reference evidence="2" key="1">
    <citation type="submission" date="2020-11" db="EMBL/GenBank/DDBJ databases">
        <title>Sequencing the genomes of 1000 actinobacteria strains.</title>
        <authorList>
            <person name="Klenk H.-P."/>
        </authorList>
    </citation>
    <scope>NUCLEOTIDE SEQUENCE</scope>
    <source>
        <strain evidence="2">DSM 45356</strain>
    </source>
</reference>
<sequence length="254" mass="27768">MSMLFTGTGVMAAAAVVSVLGFLLVSRYVPDRWLVADSNGAGALYATIGMVYAILIAIAAIAVWEPHTDAGQSTDREAADMVEAYRSAGQLADPDRTDIQALITRYTHEVVDREWSALSETRAADPRTAATFEELRVRVEKVEPVGDRQQTYFQQLLGRVNDAADARRTRVASADEGMPEPLWPILILGGLVTVGFLYMFGLERTFPNGLMMATLGAMVALMLFVLYQVEFPFSHGMAVQPGAFEDAQRQLGRT</sequence>
<accession>A0A8J7G6Y3</accession>
<evidence type="ECO:0000313" key="2">
    <source>
        <dbReference type="EMBL" id="MBG6134808.1"/>
    </source>
</evidence>
<dbReference type="EMBL" id="JADOUF010000001">
    <property type="protein sequence ID" value="MBG6134808.1"/>
    <property type="molecule type" value="Genomic_DNA"/>
</dbReference>
<gene>
    <name evidence="2" type="ORF">IW245_001002</name>
</gene>
<keyword evidence="1" id="KW-1133">Transmembrane helix</keyword>
<feature type="transmembrane region" description="Helical" evidence="1">
    <location>
        <begin position="43"/>
        <end position="64"/>
    </location>
</feature>
<evidence type="ECO:0000313" key="3">
    <source>
        <dbReference type="Proteomes" id="UP000622552"/>
    </source>
</evidence>
<keyword evidence="1" id="KW-0812">Transmembrane</keyword>
<name>A0A8J7G6Y3_9ACTN</name>
<dbReference type="Proteomes" id="UP000622552">
    <property type="component" value="Unassembled WGS sequence"/>
</dbReference>
<proteinExistence type="predicted"/>
<organism evidence="2 3">
    <name type="scientific">Longispora fulva</name>
    <dbReference type="NCBI Taxonomy" id="619741"/>
    <lineage>
        <taxon>Bacteria</taxon>
        <taxon>Bacillati</taxon>
        <taxon>Actinomycetota</taxon>
        <taxon>Actinomycetes</taxon>
        <taxon>Micromonosporales</taxon>
        <taxon>Micromonosporaceae</taxon>
        <taxon>Longispora</taxon>
    </lineage>
</organism>
<evidence type="ECO:0008006" key="4">
    <source>
        <dbReference type="Google" id="ProtNLM"/>
    </source>
</evidence>
<dbReference type="InterPro" id="IPR025333">
    <property type="entry name" value="DUF4239"/>
</dbReference>
<protein>
    <recommendedName>
        <fullName evidence="4">DUF4239 domain-containing protein</fullName>
    </recommendedName>
</protein>
<dbReference type="AlphaFoldDB" id="A0A8J7G6Y3"/>